<dbReference type="VEuPathDB" id="TriTrypDB:TEOVI_000647600"/>
<keyword evidence="3 4" id="KW-0418">Kinase</keyword>
<protein>
    <submittedName>
        <fullName evidence="6">Adenylate kinase, putative</fullName>
        <ecNumber evidence="6">2.7.4.3</ecNumber>
    </submittedName>
</protein>
<dbReference type="InterPro" id="IPR007862">
    <property type="entry name" value="Adenylate_kinase_lid-dom"/>
</dbReference>
<dbReference type="GO" id="GO:0004017">
    <property type="term" value="F:AMP kinase activity"/>
    <property type="evidence" value="ECO:0007669"/>
    <property type="project" value="UniProtKB-EC"/>
</dbReference>
<sequence length="229" mass="25656">MHVFLTGPPGSGKTSVSTVLKERYGFCYVTPIEAVSHAVEYSDTDVGDKLRRYVDEGEPIPDDLLARAVADATRGPDCTNGFLLNDFPKTAEQARHLKAEGIEPDAIVVLSVPDSLLVDRHAGRWVHPSSGRVYHTFYNPPNVKGRDDVTGQPLVQRPEDTEEAVHQGLVKYYESIRGLRAVYGDPRLWHTVDGFASLDSVHVSICRVLDPIIADKTRRWWSKLFWWSS</sequence>
<evidence type="ECO:0000256" key="1">
    <source>
        <dbReference type="ARBA" id="ARBA00022679"/>
    </source>
</evidence>
<dbReference type="Proteomes" id="UP000195570">
    <property type="component" value="Unassembled WGS sequence"/>
</dbReference>
<reference evidence="6" key="1">
    <citation type="submission" date="2016-09" db="EMBL/GenBank/DDBJ databases">
        <authorList>
            <person name="Hebert L."/>
            <person name="Moumen B."/>
        </authorList>
    </citation>
    <scope>NUCLEOTIDE SEQUENCE [LARGE SCALE GENOMIC DNA]</scope>
    <source>
        <strain evidence="6">OVI</strain>
    </source>
</reference>
<organism evidence="6 7">
    <name type="scientific">Trypanosoma equiperdum</name>
    <dbReference type="NCBI Taxonomy" id="5694"/>
    <lineage>
        <taxon>Eukaryota</taxon>
        <taxon>Discoba</taxon>
        <taxon>Euglenozoa</taxon>
        <taxon>Kinetoplastea</taxon>
        <taxon>Metakinetoplastina</taxon>
        <taxon>Trypanosomatida</taxon>
        <taxon>Trypanosomatidae</taxon>
        <taxon>Trypanosoma</taxon>
    </lineage>
</organism>
<comment type="similarity">
    <text evidence="4">Belongs to the adenylate kinase family.</text>
</comment>
<dbReference type="InterPro" id="IPR027417">
    <property type="entry name" value="P-loop_NTPase"/>
</dbReference>
<dbReference type="PRINTS" id="PR00094">
    <property type="entry name" value="ADENYLTKNASE"/>
</dbReference>
<evidence type="ECO:0000256" key="4">
    <source>
        <dbReference type="RuleBase" id="RU003330"/>
    </source>
</evidence>
<evidence type="ECO:0000256" key="2">
    <source>
        <dbReference type="ARBA" id="ARBA00022741"/>
    </source>
</evidence>
<proteinExistence type="inferred from homology"/>
<evidence type="ECO:0000313" key="6">
    <source>
        <dbReference type="EMBL" id="SCU65729.1"/>
    </source>
</evidence>
<dbReference type="AlphaFoldDB" id="A0A1G4I253"/>
<evidence type="ECO:0000259" key="5">
    <source>
        <dbReference type="Pfam" id="PF05191"/>
    </source>
</evidence>
<dbReference type="Pfam" id="PF00406">
    <property type="entry name" value="ADK"/>
    <property type="match status" value="1"/>
</dbReference>
<feature type="domain" description="Adenylate kinase active site lid" evidence="5">
    <location>
        <begin position="124"/>
        <end position="158"/>
    </location>
</feature>
<dbReference type="PANTHER" id="PTHR23359">
    <property type="entry name" value="NUCLEOTIDE KINASE"/>
    <property type="match status" value="1"/>
</dbReference>
<keyword evidence="1 4" id="KW-0808">Transferase</keyword>
<comment type="caution">
    <text evidence="6">The sequence shown here is derived from an EMBL/GenBank/DDBJ whole genome shotgun (WGS) entry which is preliminary data.</text>
</comment>
<dbReference type="GeneID" id="92380410"/>
<accession>A0A1G4I253</accession>
<dbReference type="RefSeq" id="XP_067077280.1">
    <property type="nucleotide sequence ID" value="XM_067221179.1"/>
</dbReference>
<keyword evidence="2" id="KW-0547">Nucleotide-binding</keyword>
<dbReference type="EMBL" id="CZPT02000380">
    <property type="protein sequence ID" value="SCU65729.1"/>
    <property type="molecule type" value="Genomic_DNA"/>
</dbReference>
<dbReference type="HAMAP" id="MF_00235">
    <property type="entry name" value="Adenylate_kinase_Adk"/>
    <property type="match status" value="1"/>
</dbReference>
<dbReference type="CDD" id="cd01428">
    <property type="entry name" value="ADK"/>
    <property type="match status" value="1"/>
</dbReference>
<dbReference type="GO" id="GO:0005524">
    <property type="term" value="F:ATP binding"/>
    <property type="evidence" value="ECO:0007669"/>
    <property type="project" value="InterPro"/>
</dbReference>
<gene>
    <name evidence="6" type="ORF">TEOVI_000647600</name>
</gene>
<dbReference type="InterPro" id="IPR000850">
    <property type="entry name" value="Adenylat/UMP-CMP_kin"/>
</dbReference>
<dbReference type="SUPFAM" id="SSF52540">
    <property type="entry name" value="P-loop containing nucleoside triphosphate hydrolases"/>
    <property type="match status" value="1"/>
</dbReference>
<dbReference type="EC" id="2.7.4.3" evidence="6"/>
<evidence type="ECO:0000256" key="3">
    <source>
        <dbReference type="ARBA" id="ARBA00022777"/>
    </source>
</evidence>
<dbReference type="Pfam" id="PF05191">
    <property type="entry name" value="ADK_lid"/>
    <property type="match status" value="1"/>
</dbReference>
<dbReference type="Gene3D" id="3.40.50.300">
    <property type="entry name" value="P-loop containing nucleotide triphosphate hydrolases"/>
    <property type="match status" value="1"/>
</dbReference>
<name>A0A1G4I253_TRYEQ</name>
<keyword evidence="7" id="KW-1185">Reference proteome</keyword>
<evidence type="ECO:0000313" key="7">
    <source>
        <dbReference type="Proteomes" id="UP000195570"/>
    </source>
</evidence>